<protein>
    <submittedName>
        <fullName evidence="1">Uncharacterized protein</fullName>
    </submittedName>
</protein>
<dbReference type="AlphaFoldDB" id="A0A8H6U6W6"/>
<gene>
    <name evidence="1" type="ORF">CMUS01_03352</name>
</gene>
<organism evidence="1 2">
    <name type="scientific">Colletotrichum musicola</name>
    <dbReference type="NCBI Taxonomy" id="2175873"/>
    <lineage>
        <taxon>Eukaryota</taxon>
        <taxon>Fungi</taxon>
        <taxon>Dikarya</taxon>
        <taxon>Ascomycota</taxon>
        <taxon>Pezizomycotina</taxon>
        <taxon>Sordariomycetes</taxon>
        <taxon>Hypocreomycetidae</taxon>
        <taxon>Glomerellales</taxon>
        <taxon>Glomerellaceae</taxon>
        <taxon>Colletotrichum</taxon>
        <taxon>Colletotrichum orchidearum species complex</taxon>
    </lineage>
</organism>
<sequence length="97" mass="10777">MNFVDQAEEMYPFWSRSRLKFSYCLLTCLVFARSMANFRALMNARFAQQVATEAPLSTGKVAAAAHTVVTLGLLRWSSTPRITSLSKASGKCAHEID</sequence>
<evidence type="ECO:0000313" key="1">
    <source>
        <dbReference type="EMBL" id="KAF6842175.1"/>
    </source>
</evidence>
<name>A0A8H6U6W6_9PEZI</name>
<dbReference type="EMBL" id="WIGM01000080">
    <property type="protein sequence ID" value="KAF6842175.1"/>
    <property type="molecule type" value="Genomic_DNA"/>
</dbReference>
<proteinExistence type="predicted"/>
<evidence type="ECO:0000313" key="2">
    <source>
        <dbReference type="Proteomes" id="UP000639643"/>
    </source>
</evidence>
<reference evidence="1" key="1">
    <citation type="journal article" date="2020" name="Phytopathology">
        <title>Genome Sequence Resources of Colletotrichum truncatum, C. plurivorum, C. musicola, and C. sojae: Four Species Pathogenic to Soybean (Glycine max).</title>
        <authorList>
            <person name="Rogerio F."/>
            <person name="Boufleur T.R."/>
            <person name="Ciampi-Guillardi M."/>
            <person name="Sukno S.A."/>
            <person name="Thon M.R."/>
            <person name="Massola Junior N.S."/>
            <person name="Baroncelli R."/>
        </authorList>
    </citation>
    <scope>NUCLEOTIDE SEQUENCE</scope>
    <source>
        <strain evidence="1">LFN0074</strain>
    </source>
</reference>
<dbReference type="Proteomes" id="UP000639643">
    <property type="component" value="Unassembled WGS sequence"/>
</dbReference>
<keyword evidence="2" id="KW-1185">Reference proteome</keyword>
<comment type="caution">
    <text evidence="1">The sequence shown here is derived from an EMBL/GenBank/DDBJ whole genome shotgun (WGS) entry which is preliminary data.</text>
</comment>
<accession>A0A8H6U6W6</accession>